<dbReference type="EMBL" id="FOXS01000010">
    <property type="protein sequence ID" value="SFQ82604.1"/>
    <property type="molecule type" value="Genomic_DNA"/>
</dbReference>
<dbReference type="Gene3D" id="3.90.930.1">
    <property type="match status" value="1"/>
</dbReference>
<gene>
    <name evidence="2" type="ORF">SAMN04515668_4845</name>
</gene>
<accession>A0A1I6BNZ0</accession>
<evidence type="ECO:0000313" key="3">
    <source>
        <dbReference type="Proteomes" id="UP000199029"/>
    </source>
</evidence>
<dbReference type="PROSITE" id="PS51257">
    <property type="entry name" value="PROKAR_LIPOPROTEIN"/>
    <property type="match status" value="1"/>
</dbReference>
<keyword evidence="1" id="KW-0732">Signal</keyword>
<keyword evidence="3" id="KW-1185">Reference proteome</keyword>
<organism evidence="2 3">
    <name type="scientific">Hymenobacter arizonensis</name>
    <name type="common">Siccationidurans arizonensis</name>
    <dbReference type="NCBI Taxonomy" id="1227077"/>
    <lineage>
        <taxon>Bacteria</taxon>
        <taxon>Pseudomonadati</taxon>
        <taxon>Bacteroidota</taxon>
        <taxon>Cytophagia</taxon>
        <taxon>Cytophagales</taxon>
        <taxon>Hymenobacteraceae</taxon>
        <taxon>Hymenobacter</taxon>
    </lineage>
</organism>
<proteinExistence type="predicted"/>
<name>A0A1I6BNZ0_HYMAR</name>
<dbReference type="Proteomes" id="UP000199029">
    <property type="component" value="Unassembled WGS sequence"/>
</dbReference>
<dbReference type="Pfam" id="PF07661">
    <property type="entry name" value="MORN_2"/>
    <property type="match status" value="2"/>
</dbReference>
<dbReference type="AlphaFoldDB" id="A0A1I6BNZ0"/>
<evidence type="ECO:0000256" key="1">
    <source>
        <dbReference type="SAM" id="SignalP"/>
    </source>
</evidence>
<dbReference type="OrthoDB" id="894066at2"/>
<dbReference type="STRING" id="1227077.SAMN04515668_4845"/>
<sequence>MRRSPFPTPVLLLLVVVTSGGCAQEKAASVEKTYYPDGTPEWVATRKNGHLHGRSVLYYPNGTIEAEAHWVEGQRTGKTRRFYRHGKLAQTAQYVRGTLTGPVLHYDSITGQPVERQVYDAQGRLVYLNSYDPDGRPSSRGLQSIMEAPDTIGRGGVYAGCLRFGYPLTGQVRLIVGTLVTRPEALERYHIQDTVAVIAPDARGRFCFAYRLPPGAQGRQLFGYQFRHSGSAYDSLSVERLSGTKQFFVK</sequence>
<evidence type="ECO:0000313" key="2">
    <source>
        <dbReference type="EMBL" id="SFQ82604.1"/>
    </source>
</evidence>
<dbReference type="SUPFAM" id="SSF82185">
    <property type="entry name" value="Histone H3 K4-specific methyltransferase SET7/9 N-terminal domain"/>
    <property type="match status" value="1"/>
</dbReference>
<feature type="chain" id="PRO_5011688118" evidence="1">
    <location>
        <begin position="24"/>
        <end position="250"/>
    </location>
</feature>
<feature type="signal peptide" evidence="1">
    <location>
        <begin position="1"/>
        <end position="23"/>
    </location>
</feature>
<dbReference type="InterPro" id="IPR011652">
    <property type="entry name" value="MORN_2"/>
</dbReference>
<protein>
    <submittedName>
        <fullName evidence="2">MORN repeat variant</fullName>
    </submittedName>
</protein>
<reference evidence="3" key="1">
    <citation type="submission" date="2016-10" db="EMBL/GenBank/DDBJ databases">
        <authorList>
            <person name="Varghese N."/>
            <person name="Submissions S."/>
        </authorList>
    </citation>
    <scope>NUCLEOTIDE SEQUENCE [LARGE SCALE GENOMIC DNA]</scope>
    <source>
        <strain evidence="3">OR362-8,ATCC BAA-1266,JCM 13504</strain>
    </source>
</reference>